<dbReference type="InterPro" id="IPR019882">
    <property type="entry name" value="CHP03643"/>
</dbReference>
<name>A0ABW5JMA4_9BACT</name>
<proteinExistence type="predicted"/>
<dbReference type="Proteomes" id="UP001597460">
    <property type="component" value="Unassembled WGS sequence"/>
</dbReference>
<comment type="caution">
    <text evidence="2">The sequence shown here is derived from an EMBL/GenBank/DDBJ whole genome shotgun (WGS) entry which is preliminary data.</text>
</comment>
<reference evidence="3" key="1">
    <citation type="journal article" date="2019" name="Int. J. Syst. Evol. Microbiol.">
        <title>The Global Catalogue of Microorganisms (GCM) 10K type strain sequencing project: providing services to taxonomists for standard genome sequencing and annotation.</title>
        <authorList>
            <consortium name="The Broad Institute Genomics Platform"/>
            <consortium name="The Broad Institute Genome Sequencing Center for Infectious Disease"/>
            <person name="Wu L."/>
            <person name="Ma J."/>
        </authorList>
    </citation>
    <scope>NUCLEOTIDE SEQUENCE [LARGE SCALE GENOMIC DNA]</scope>
    <source>
        <strain evidence="3">KCTC 52042</strain>
    </source>
</reference>
<accession>A0ABW5JMA4</accession>
<dbReference type="NCBIfam" id="TIGR03643">
    <property type="entry name" value="TIGR03643 family protein"/>
    <property type="match status" value="1"/>
</dbReference>
<organism evidence="2 3">
    <name type="scientific">Gracilimonas halophila</name>
    <dbReference type="NCBI Taxonomy" id="1834464"/>
    <lineage>
        <taxon>Bacteria</taxon>
        <taxon>Pseudomonadati</taxon>
        <taxon>Balneolota</taxon>
        <taxon>Balneolia</taxon>
        <taxon>Balneolales</taxon>
        <taxon>Balneolaceae</taxon>
        <taxon>Gracilimonas</taxon>
    </lineage>
</organism>
<dbReference type="RefSeq" id="WP_390301302.1">
    <property type="nucleotide sequence ID" value="NZ_JBHULI010000024.1"/>
</dbReference>
<sequence>MDHSKDFSKSEKSRIIEMAWEDRTPFDAIEFQFGLSEEETIELMRSEMKTSSFRMWRKRVSGRKTKHRKKRNDEVNRFVSPNQY</sequence>
<evidence type="ECO:0000313" key="3">
    <source>
        <dbReference type="Proteomes" id="UP001597460"/>
    </source>
</evidence>
<evidence type="ECO:0000313" key="2">
    <source>
        <dbReference type="EMBL" id="MFD2532603.1"/>
    </source>
</evidence>
<gene>
    <name evidence="2" type="ORF">ACFSVN_09125</name>
</gene>
<feature type="compositionally biased region" description="Basic residues" evidence="1">
    <location>
        <begin position="58"/>
        <end position="70"/>
    </location>
</feature>
<feature type="region of interest" description="Disordered" evidence="1">
    <location>
        <begin position="58"/>
        <end position="84"/>
    </location>
</feature>
<keyword evidence="3" id="KW-1185">Reference proteome</keyword>
<evidence type="ECO:0000256" key="1">
    <source>
        <dbReference type="SAM" id="MobiDB-lite"/>
    </source>
</evidence>
<protein>
    <submittedName>
        <fullName evidence="2">TIGR03643 family protein</fullName>
    </submittedName>
</protein>
<dbReference type="Pfam" id="PF10985">
    <property type="entry name" value="DUF2805"/>
    <property type="match status" value="1"/>
</dbReference>
<dbReference type="EMBL" id="JBHULI010000024">
    <property type="protein sequence ID" value="MFD2532603.1"/>
    <property type="molecule type" value="Genomic_DNA"/>
</dbReference>